<dbReference type="Proteomes" id="UP000694232">
    <property type="component" value="Chromosome 2"/>
</dbReference>
<sequence>MEQVSLTQQLYLSLMQLDDLLAIMDINSPQYQQLCQQQAVLRSQYSELVVSAVNDTSRIEDLLQTMECLCDESHRLCGQLHHRNIQCPNINTIIQYADQVSESLDSITV</sequence>
<evidence type="ECO:0000313" key="2">
    <source>
        <dbReference type="Proteomes" id="UP000694232"/>
    </source>
</evidence>
<gene>
    <name evidence="1" type="ORF">KNV97_04940</name>
</gene>
<reference evidence="1" key="1">
    <citation type="submission" date="2021-06" db="EMBL/GenBank/DDBJ databases">
        <title>Vibrio nov. sp., novel gut bacterium isolated from Yellow Sea oyster.</title>
        <authorList>
            <person name="Muhammad N."/>
            <person name="Nguyen T.H."/>
            <person name="Lee Y.-J."/>
            <person name="Ko J."/>
            <person name="Kim S.-G."/>
        </authorList>
    </citation>
    <scope>NUCLEOTIDE SEQUENCE</scope>
    <source>
        <strain evidence="1">OG9-811</strain>
    </source>
</reference>
<name>A0A975U5X6_9VIBR</name>
<dbReference type="AlphaFoldDB" id="A0A975U5X6"/>
<dbReference type="EMBL" id="CP076642">
    <property type="protein sequence ID" value="QXO15763.1"/>
    <property type="molecule type" value="Genomic_DNA"/>
</dbReference>
<accession>A0A975U5X6</accession>
<proteinExistence type="predicted"/>
<dbReference type="RefSeq" id="WP_218561679.1">
    <property type="nucleotide sequence ID" value="NZ_CP076642.1"/>
</dbReference>
<evidence type="ECO:0000313" key="1">
    <source>
        <dbReference type="EMBL" id="QXO15763.1"/>
    </source>
</evidence>
<organism evidence="1 2">
    <name type="scientific">Vibrio ostreae</name>
    <dbReference type="NCBI Taxonomy" id="2841925"/>
    <lineage>
        <taxon>Bacteria</taxon>
        <taxon>Pseudomonadati</taxon>
        <taxon>Pseudomonadota</taxon>
        <taxon>Gammaproteobacteria</taxon>
        <taxon>Vibrionales</taxon>
        <taxon>Vibrionaceae</taxon>
        <taxon>Vibrio</taxon>
    </lineage>
</organism>
<dbReference type="KEGG" id="vos:KNV97_04940"/>
<protein>
    <submittedName>
        <fullName evidence="1">Uncharacterized protein</fullName>
    </submittedName>
</protein>
<keyword evidence="2" id="KW-1185">Reference proteome</keyword>